<dbReference type="GO" id="GO:0008176">
    <property type="term" value="F:tRNA (guanine(46)-N7)-methyltransferase activity"/>
    <property type="evidence" value="ECO:0007669"/>
    <property type="project" value="UniProtKB-EC"/>
</dbReference>
<reference evidence="7" key="1">
    <citation type="submission" date="2013-08" db="EMBL/GenBank/DDBJ databases">
        <authorList>
            <person name="Mendez C."/>
            <person name="Richter M."/>
            <person name="Ferrer M."/>
            <person name="Sanchez J."/>
        </authorList>
    </citation>
    <scope>NUCLEOTIDE SEQUENCE</scope>
</reference>
<keyword evidence="5" id="KW-0949">S-adenosyl-L-methionine</keyword>
<proteinExistence type="predicted"/>
<protein>
    <recommendedName>
        <fullName evidence="2">tRNA (guanine(46)-N(7))-methyltransferase</fullName>
        <ecNumber evidence="2">2.1.1.33</ecNumber>
    </recommendedName>
</protein>
<comment type="catalytic activity">
    <reaction evidence="1">
        <text>guanosine(46) in tRNA + S-adenosyl-L-methionine = N(7)-methylguanosine(46) in tRNA + S-adenosyl-L-homocysteine</text>
        <dbReference type="Rhea" id="RHEA:42708"/>
        <dbReference type="Rhea" id="RHEA-COMP:10188"/>
        <dbReference type="Rhea" id="RHEA-COMP:10189"/>
        <dbReference type="ChEBI" id="CHEBI:57856"/>
        <dbReference type="ChEBI" id="CHEBI:59789"/>
        <dbReference type="ChEBI" id="CHEBI:74269"/>
        <dbReference type="ChEBI" id="CHEBI:74480"/>
        <dbReference type="EC" id="2.1.1.33"/>
    </reaction>
</comment>
<evidence type="ECO:0000256" key="6">
    <source>
        <dbReference type="ARBA" id="ARBA00022694"/>
    </source>
</evidence>
<organism evidence="7">
    <name type="scientific">mine drainage metagenome</name>
    <dbReference type="NCBI Taxonomy" id="410659"/>
    <lineage>
        <taxon>unclassified sequences</taxon>
        <taxon>metagenomes</taxon>
        <taxon>ecological metagenomes</taxon>
    </lineage>
</organism>
<evidence type="ECO:0000313" key="7">
    <source>
        <dbReference type="EMBL" id="EQD59856.1"/>
    </source>
</evidence>
<dbReference type="Gene3D" id="3.40.50.150">
    <property type="entry name" value="Vaccinia Virus protein VP39"/>
    <property type="match status" value="1"/>
</dbReference>
<dbReference type="PANTHER" id="PTHR23417">
    <property type="entry name" value="3-DEOXY-D-MANNO-OCTULOSONIC-ACID TRANSFERASE/TRNA GUANINE-N 7 - -METHYLTRANSFERASE"/>
    <property type="match status" value="1"/>
</dbReference>
<dbReference type="NCBIfam" id="TIGR00091">
    <property type="entry name" value="tRNA (guanosine(46)-N7)-methyltransferase TrmB"/>
    <property type="match status" value="1"/>
</dbReference>
<dbReference type="EC" id="2.1.1.33" evidence="2"/>
<keyword evidence="3 7" id="KW-0489">Methyltransferase</keyword>
<evidence type="ECO:0000256" key="3">
    <source>
        <dbReference type="ARBA" id="ARBA00022603"/>
    </source>
</evidence>
<dbReference type="PANTHER" id="PTHR23417:SF14">
    <property type="entry name" value="PENTACOTRIPEPTIDE-REPEAT REGION OF PRORP DOMAIN-CONTAINING PROTEIN"/>
    <property type="match status" value="1"/>
</dbReference>
<sequence>SAPRSVEIGFGNGENLLALAALHPERDYLGIEVHRPGVGRLLLALAALDLKNVRVICRDTVEVLEQHLPPACLDEVLVLFPDPWPKKRHHKRRLIQGPFVSVLAAHLSRGGTLHLATDWGPVCREMLAVLTAEPLLRNVAPQG</sequence>
<dbReference type="SUPFAM" id="SSF53335">
    <property type="entry name" value="S-adenosyl-L-methionine-dependent methyltransferases"/>
    <property type="match status" value="1"/>
</dbReference>
<dbReference type="Pfam" id="PF02390">
    <property type="entry name" value="Methyltransf_4"/>
    <property type="match status" value="1"/>
</dbReference>
<feature type="non-terminal residue" evidence="7">
    <location>
        <position position="1"/>
    </location>
</feature>
<evidence type="ECO:0000256" key="4">
    <source>
        <dbReference type="ARBA" id="ARBA00022679"/>
    </source>
</evidence>
<dbReference type="PROSITE" id="PS51625">
    <property type="entry name" value="SAM_MT_TRMB"/>
    <property type="match status" value="1"/>
</dbReference>
<dbReference type="InterPro" id="IPR003358">
    <property type="entry name" value="tRNA_(Gua-N-7)_MeTrfase_Trmb"/>
</dbReference>
<evidence type="ECO:0000256" key="2">
    <source>
        <dbReference type="ARBA" id="ARBA00011977"/>
    </source>
</evidence>
<dbReference type="EMBL" id="AUZY01005174">
    <property type="protein sequence ID" value="EQD59856.1"/>
    <property type="molecule type" value="Genomic_DNA"/>
</dbReference>
<comment type="caution">
    <text evidence="7">The sequence shown here is derived from an EMBL/GenBank/DDBJ whole genome shotgun (WGS) entry which is preliminary data.</text>
</comment>
<evidence type="ECO:0000256" key="5">
    <source>
        <dbReference type="ARBA" id="ARBA00022691"/>
    </source>
</evidence>
<evidence type="ECO:0000256" key="1">
    <source>
        <dbReference type="ARBA" id="ARBA00000142"/>
    </source>
</evidence>
<keyword evidence="6" id="KW-0819">tRNA processing</keyword>
<dbReference type="InterPro" id="IPR029063">
    <property type="entry name" value="SAM-dependent_MTases_sf"/>
</dbReference>
<name>T1AH78_9ZZZZ</name>
<dbReference type="GO" id="GO:0043527">
    <property type="term" value="C:tRNA methyltransferase complex"/>
    <property type="evidence" value="ECO:0007669"/>
    <property type="project" value="TreeGrafter"/>
</dbReference>
<keyword evidence="4 7" id="KW-0808">Transferase</keyword>
<accession>T1AH78</accession>
<gene>
    <name evidence="7" type="ORF">B1B_08018</name>
</gene>
<dbReference type="AlphaFoldDB" id="T1AH78"/>
<reference evidence="7" key="2">
    <citation type="journal article" date="2014" name="ISME J.">
        <title>Microbial stratification in low pH oxic and suboxic macroscopic growths along an acid mine drainage.</title>
        <authorList>
            <person name="Mendez-Garcia C."/>
            <person name="Mesa V."/>
            <person name="Sprenger R.R."/>
            <person name="Richter M."/>
            <person name="Diez M.S."/>
            <person name="Solano J."/>
            <person name="Bargiela R."/>
            <person name="Golyshina O.V."/>
            <person name="Manteca A."/>
            <person name="Ramos J.L."/>
            <person name="Gallego J.R."/>
            <person name="Llorente I."/>
            <person name="Martins Dos Santos V.A."/>
            <person name="Jensen O.N."/>
            <person name="Pelaez A.I."/>
            <person name="Sanchez J."/>
            <person name="Ferrer M."/>
        </authorList>
    </citation>
    <scope>NUCLEOTIDE SEQUENCE</scope>
</reference>
<feature type="non-terminal residue" evidence="7">
    <location>
        <position position="143"/>
    </location>
</feature>